<dbReference type="InterPro" id="IPR029063">
    <property type="entry name" value="SAM-dependent_MTases_sf"/>
</dbReference>
<dbReference type="AlphaFoldDB" id="A0A1G9DE52"/>
<dbReference type="InterPro" id="IPR052514">
    <property type="entry name" value="SAM-dependent_MTase"/>
</dbReference>
<dbReference type="Gene3D" id="3.40.50.150">
    <property type="entry name" value="Vaccinia Virus protein VP39"/>
    <property type="match status" value="1"/>
</dbReference>
<feature type="domain" description="Methyltransferase FkbM" evidence="2">
    <location>
        <begin position="27"/>
        <end position="190"/>
    </location>
</feature>
<name>A0A1G9DE52_9PSEU</name>
<dbReference type="RefSeq" id="WP_090006673.1">
    <property type="nucleotide sequence ID" value="NZ_FNET01000006.1"/>
</dbReference>
<dbReference type="NCBIfam" id="TIGR01444">
    <property type="entry name" value="fkbM_fam"/>
    <property type="match status" value="1"/>
</dbReference>
<keyword evidence="3" id="KW-0808">Transferase</keyword>
<keyword evidence="3" id="KW-0489">Methyltransferase</keyword>
<feature type="coiled-coil region" evidence="1">
    <location>
        <begin position="241"/>
        <end position="296"/>
    </location>
</feature>
<evidence type="ECO:0000259" key="2">
    <source>
        <dbReference type="Pfam" id="PF05050"/>
    </source>
</evidence>
<gene>
    <name evidence="3" type="ORF">SAMN04488074_106233</name>
</gene>
<keyword evidence="1" id="KW-0175">Coiled coil</keyword>
<reference evidence="4" key="1">
    <citation type="submission" date="2016-10" db="EMBL/GenBank/DDBJ databases">
        <authorList>
            <person name="Varghese N."/>
            <person name="Submissions S."/>
        </authorList>
    </citation>
    <scope>NUCLEOTIDE SEQUENCE [LARGE SCALE GENOMIC DNA]</scope>
    <source>
        <strain evidence="4">DSM 44796</strain>
    </source>
</reference>
<evidence type="ECO:0000313" key="3">
    <source>
        <dbReference type="EMBL" id="SDK62181.1"/>
    </source>
</evidence>
<dbReference type="GO" id="GO:0008168">
    <property type="term" value="F:methyltransferase activity"/>
    <property type="evidence" value="ECO:0007669"/>
    <property type="project" value="UniProtKB-KW"/>
</dbReference>
<dbReference type="GO" id="GO:0032259">
    <property type="term" value="P:methylation"/>
    <property type="evidence" value="ECO:0007669"/>
    <property type="project" value="UniProtKB-KW"/>
</dbReference>
<dbReference type="InterPro" id="IPR006342">
    <property type="entry name" value="FkbM_mtfrase"/>
</dbReference>
<dbReference type="EMBL" id="FNET01000006">
    <property type="protein sequence ID" value="SDK62181.1"/>
    <property type="molecule type" value="Genomic_DNA"/>
</dbReference>
<dbReference type="SUPFAM" id="SSF53335">
    <property type="entry name" value="S-adenosyl-L-methionine-dependent methyltransferases"/>
    <property type="match status" value="1"/>
</dbReference>
<organism evidence="3 4">
    <name type="scientific">Lentzea albidocapillata subsp. violacea</name>
    <dbReference type="NCBI Taxonomy" id="128104"/>
    <lineage>
        <taxon>Bacteria</taxon>
        <taxon>Bacillati</taxon>
        <taxon>Actinomycetota</taxon>
        <taxon>Actinomycetes</taxon>
        <taxon>Pseudonocardiales</taxon>
        <taxon>Pseudonocardiaceae</taxon>
        <taxon>Lentzea</taxon>
    </lineage>
</organism>
<dbReference type="Proteomes" id="UP000199682">
    <property type="component" value="Unassembled WGS sequence"/>
</dbReference>
<evidence type="ECO:0000256" key="1">
    <source>
        <dbReference type="SAM" id="Coils"/>
    </source>
</evidence>
<accession>A0A1G9DE52</accession>
<evidence type="ECO:0000313" key="4">
    <source>
        <dbReference type="Proteomes" id="UP000199682"/>
    </source>
</evidence>
<proteinExistence type="predicted"/>
<dbReference type="PANTHER" id="PTHR34203:SF15">
    <property type="entry name" value="SLL1173 PROTEIN"/>
    <property type="match status" value="1"/>
</dbReference>
<sequence>MISYAQNAEDVLLARLFHGRVTGRYVDVGASDPVEDSVTKHFYDFGWRGINVEPIPAQVEALRKARPGDVTLAIALGAKPGSAVLHHVVNRSGWSTLDSALASTYQAESTLEIVPVEVEVRTLADVLDEHPGVVDFLKIDVEGEELAVIEGADWDRHRPRVVVVEATEPGSTKPAHQAWDPLMTAAGYRCALFDGLNRFYAQADDAEALELLAVPANVFDKYIRADAAEQRAARMAEIAYIRRLEEAVREAEQAKEHELVEFDALRVAAQHAEQETVRARQRIAALEARLIELENAPRK</sequence>
<dbReference type="PANTHER" id="PTHR34203">
    <property type="entry name" value="METHYLTRANSFERASE, FKBM FAMILY PROTEIN"/>
    <property type="match status" value="1"/>
</dbReference>
<protein>
    <submittedName>
        <fullName evidence="3">Methyltransferase, FkbM family</fullName>
    </submittedName>
</protein>
<dbReference type="Pfam" id="PF05050">
    <property type="entry name" value="Methyltransf_21"/>
    <property type="match status" value="1"/>
</dbReference>